<dbReference type="PANTHER" id="PTHR34826:SF2">
    <property type="entry name" value="UPF0590 PROTEIN C409.17C"/>
    <property type="match status" value="1"/>
</dbReference>
<evidence type="ECO:0000259" key="1">
    <source>
        <dbReference type="Pfam" id="PF08588"/>
    </source>
</evidence>
<keyword evidence="3" id="KW-1185">Reference proteome</keyword>
<dbReference type="EMBL" id="KK101995">
    <property type="protein sequence ID" value="KIY98979.1"/>
    <property type="molecule type" value="Genomic_DNA"/>
</dbReference>
<evidence type="ECO:0000313" key="2">
    <source>
        <dbReference type="EMBL" id="KIY98979.1"/>
    </source>
</evidence>
<sequence length="231" mass="26947">MLLYVRGLPSSYEPYFAGKKRRSVLMFQGRFKRPVGVNDLVTGMEYDRPYKNLRGCWIMEKVVLAFAKRVVSAMETGDMASEPFITFHLLPLAHVVNVSLPGEEPPIDQAPEDLRLWDPTLSTRSGEPMPSESRRRHFMAERNRRARTFSTEHVWTFCIWQQVIDYAGYYLDLLVQNYDVIQHMDGQPLQAMMKDKASGKYLFNFLYWNKKLLEGTARQRALEEEEAARKL</sequence>
<evidence type="ECO:0000313" key="3">
    <source>
        <dbReference type="Proteomes" id="UP000054498"/>
    </source>
</evidence>
<dbReference type="Pfam" id="PF08588">
    <property type="entry name" value="Duc1"/>
    <property type="match status" value="1"/>
</dbReference>
<dbReference type="STRING" id="145388.A0A0D2M6C9"/>
<accession>A0A0D2M6C9</accession>
<dbReference type="InterPro" id="IPR013897">
    <property type="entry name" value="Duc1"/>
</dbReference>
<organism evidence="2 3">
    <name type="scientific">Monoraphidium neglectum</name>
    <dbReference type="NCBI Taxonomy" id="145388"/>
    <lineage>
        <taxon>Eukaryota</taxon>
        <taxon>Viridiplantae</taxon>
        <taxon>Chlorophyta</taxon>
        <taxon>core chlorophytes</taxon>
        <taxon>Chlorophyceae</taxon>
        <taxon>CS clade</taxon>
        <taxon>Sphaeropleales</taxon>
        <taxon>Selenastraceae</taxon>
        <taxon>Monoraphidium</taxon>
    </lineage>
</organism>
<dbReference type="OrthoDB" id="42898at2759"/>
<dbReference type="RefSeq" id="XP_013897999.1">
    <property type="nucleotide sequence ID" value="XM_014042545.1"/>
</dbReference>
<gene>
    <name evidence="2" type="ORF">MNEG_8986</name>
</gene>
<proteinExistence type="predicted"/>
<protein>
    <recommendedName>
        <fullName evidence="1">Domain of unknown function at the cortex 1 domain-containing protein</fullName>
    </recommendedName>
</protein>
<feature type="domain" description="Domain of unknown function at the cortex 1" evidence="1">
    <location>
        <begin position="2"/>
        <end position="207"/>
    </location>
</feature>
<dbReference type="KEGG" id="mng:MNEG_8986"/>
<dbReference type="AlphaFoldDB" id="A0A0D2M6C9"/>
<reference evidence="2 3" key="1">
    <citation type="journal article" date="2013" name="BMC Genomics">
        <title>Reconstruction of the lipid metabolism for the microalga Monoraphidium neglectum from its genome sequence reveals characteristics suitable for biofuel production.</title>
        <authorList>
            <person name="Bogen C."/>
            <person name="Al-Dilaimi A."/>
            <person name="Albersmeier A."/>
            <person name="Wichmann J."/>
            <person name="Grundmann M."/>
            <person name="Rupp O."/>
            <person name="Lauersen K.J."/>
            <person name="Blifernez-Klassen O."/>
            <person name="Kalinowski J."/>
            <person name="Goesmann A."/>
            <person name="Mussgnug J.H."/>
            <person name="Kruse O."/>
        </authorList>
    </citation>
    <scope>NUCLEOTIDE SEQUENCE [LARGE SCALE GENOMIC DNA]</scope>
    <source>
        <strain evidence="2 3">SAG 48.87</strain>
    </source>
</reference>
<dbReference type="PANTHER" id="PTHR34826">
    <property type="entry name" value="UPF0590 PROTEIN C409.17C"/>
    <property type="match status" value="1"/>
</dbReference>
<name>A0A0D2M6C9_9CHLO</name>
<dbReference type="GeneID" id="25741861"/>
<dbReference type="Proteomes" id="UP000054498">
    <property type="component" value="Unassembled WGS sequence"/>
</dbReference>